<name>A0A841LWQ1_9HYPH</name>
<feature type="domain" description="Tyr recombinase" evidence="5">
    <location>
        <begin position="234"/>
        <end position="407"/>
    </location>
</feature>
<accession>A0A841LWQ1</accession>
<dbReference type="Pfam" id="PF13356">
    <property type="entry name" value="Arm-DNA-bind_3"/>
    <property type="match status" value="1"/>
</dbReference>
<dbReference type="InterPro" id="IPR011010">
    <property type="entry name" value="DNA_brk_join_enz"/>
</dbReference>
<dbReference type="PANTHER" id="PTHR30629">
    <property type="entry name" value="PROPHAGE INTEGRASE"/>
    <property type="match status" value="1"/>
</dbReference>
<dbReference type="RefSeq" id="WP_184223381.1">
    <property type="nucleotide sequence ID" value="NZ_JACIIU010000011.1"/>
</dbReference>
<evidence type="ECO:0000256" key="3">
    <source>
        <dbReference type="ARBA" id="ARBA00023125"/>
    </source>
</evidence>
<organism evidence="6 7">
    <name type="scientific">Paenochrobactrum gallinarii</name>
    <dbReference type="NCBI Taxonomy" id="643673"/>
    <lineage>
        <taxon>Bacteria</taxon>
        <taxon>Pseudomonadati</taxon>
        <taxon>Pseudomonadota</taxon>
        <taxon>Alphaproteobacteria</taxon>
        <taxon>Hyphomicrobiales</taxon>
        <taxon>Brucellaceae</taxon>
        <taxon>Paenochrobactrum</taxon>
    </lineage>
</organism>
<dbReference type="PANTHER" id="PTHR30629:SF2">
    <property type="entry name" value="PROPHAGE INTEGRASE INTS-RELATED"/>
    <property type="match status" value="1"/>
</dbReference>
<gene>
    <name evidence="6" type="ORF">FHS77_002321</name>
</gene>
<comment type="caution">
    <text evidence="6">The sequence shown here is derived from an EMBL/GenBank/DDBJ whole genome shotgun (WGS) entry which is preliminary data.</text>
</comment>
<dbReference type="GO" id="GO:0006310">
    <property type="term" value="P:DNA recombination"/>
    <property type="evidence" value="ECO:0007669"/>
    <property type="project" value="UniProtKB-KW"/>
</dbReference>
<dbReference type="GO" id="GO:0015074">
    <property type="term" value="P:DNA integration"/>
    <property type="evidence" value="ECO:0007669"/>
    <property type="project" value="UniProtKB-KW"/>
</dbReference>
<dbReference type="AlphaFoldDB" id="A0A841LWQ1"/>
<keyword evidence="2" id="KW-0229">DNA integration</keyword>
<dbReference type="PROSITE" id="PS51898">
    <property type="entry name" value="TYR_RECOMBINASE"/>
    <property type="match status" value="1"/>
</dbReference>
<dbReference type="InterPro" id="IPR010998">
    <property type="entry name" value="Integrase_recombinase_N"/>
</dbReference>
<dbReference type="InterPro" id="IPR002104">
    <property type="entry name" value="Integrase_catalytic"/>
</dbReference>
<keyword evidence="3" id="KW-0238">DNA-binding</keyword>
<dbReference type="InterPro" id="IPR025166">
    <property type="entry name" value="Integrase_DNA_bind_dom"/>
</dbReference>
<dbReference type="GO" id="GO:0003677">
    <property type="term" value="F:DNA binding"/>
    <property type="evidence" value="ECO:0007669"/>
    <property type="project" value="UniProtKB-KW"/>
</dbReference>
<dbReference type="CDD" id="cd00801">
    <property type="entry name" value="INT_P4_C"/>
    <property type="match status" value="1"/>
</dbReference>
<reference evidence="6 7" key="1">
    <citation type="submission" date="2020-08" db="EMBL/GenBank/DDBJ databases">
        <title>Genomic Encyclopedia of Type Strains, Phase IV (KMG-IV): sequencing the most valuable type-strain genomes for metagenomic binning, comparative biology and taxonomic classification.</title>
        <authorList>
            <person name="Goeker M."/>
        </authorList>
    </citation>
    <scope>NUCLEOTIDE SEQUENCE [LARGE SCALE GENOMIC DNA]</scope>
    <source>
        <strain evidence="6 7">DSM 22336</strain>
    </source>
</reference>
<evidence type="ECO:0000259" key="5">
    <source>
        <dbReference type="PROSITE" id="PS51898"/>
    </source>
</evidence>
<dbReference type="InterPro" id="IPR038488">
    <property type="entry name" value="Integrase_DNA-bd_sf"/>
</dbReference>
<evidence type="ECO:0000313" key="6">
    <source>
        <dbReference type="EMBL" id="MBB6261756.1"/>
    </source>
</evidence>
<keyword evidence="7" id="KW-1185">Reference proteome</keyword>
<evidence type="ECO:0000256" key="4">
    <source>
        <dbReference type="ARBA" id="ARBA00023172"/>
    </source>
</evidence>
<keyword evidence="4" id="KW-0233">DNA recombination</keyword>
<evidence type="ECO:0000256" key="2">
    <source>
        <dbReference type="ARBA" id="ARBA00022908"/>
    </source>
</evidence>
<dbReference type="Gene3D" id="1.10.443.10">
    <property type="entry name" value="Intergrase catalytic core"/>
    <property type="match status" value="1"/>
</dbReference>
<proteinExistence type="inferred from homology"/>
<dbReference type="EMBL" id="JACIIU010000011">
    <property type="protein sequence ID" value="MBB6261756.1"/>
    <property type="molecule type" value="Genomic_DNA"/>
</dbReference>
<evidence type="ECO:0000313" key="7">
    <source>
        <dbReference type="Proteomes" id="UP000555393"/>
    </source>
</evidence>
<dbReference type="InterPro" id="IPR013762">
    <property type="entry name" value="Integrase-like_cat_sf"/>
</dbReference>
<protein>
    <submittedName>
        <fullName evidence="6">Integrase</fullName>
    </submittedName>
</protein>
<dbReference type="SUPFAM" id="SSF56349">
    <property type="entry name" value="DNA breaking-rejoining enzymes"/>
    <property type="match status" value="1"/>
</dbReference>
<dbReference type="InterPro" id="IPR050808">
    <property type="entry name" value="Phage_Integrase"/>
</dbReference>
<dbReference type="Gene3D" id="1.10.150.130">
    <property type="match status" value="1"/>
</dbReference>
<dbReference type="Proteomes" id="UP000555393">
    <property type="component" value="Unassembled WGS sequence"/>
</dbReference>
<dbReference type="Gene3D" id="3.30.160.390">
    <property type="entry name" value="Integrase, DNA-binding domain"/>
    <property type="match status" value="1"/>
</dbReference>
<comment type="similarity">
    <text evidence="1">Belongs to the 'phage' integrase family.</text>
</comment>
<dbReference type="Pfam" id="PF00589">
    <property type="entry name" value="Phage_integrase"/>
    <property type="match status" value="1"/>
</dbReference>
<evidence type="ECO:0000256" key="1">
    <source>
        <dbReference type="ARBA" id="ARBA00008857"/>
    </source>
</evidence>
<sequence>MSIQEKSASTPNLASKLLPKSNVVHLPGAKRRASVPSTFTKTSVSRMHCPQGQAEAFFWDAGCRGLGIRALGSQRRTWVYQYRDEHKRTRRIALGDLTAVSLDAAREAARRHAASVTQGTNPSVQRKAARGAVSMLGVVQNYLSYAQTLQRPRSYAETERHLMRHAASLHHDRAEAVSRRDIALLLSRVAETSGPIAANRLRAALSALWTWGLRSGTIESGNNPVAFTLRQPEKARERIHNDGELKAIWQGTDGEGDYARIVRLSLLTGCRRTEIGGLRWDEIHGDRIVIGAERMKGALAHELPLLPMIAAALPARPEEDGGSVFGRRGNGFSGWSKSKQALDAKLAKTNPNMQTWSLHDLRRTFSTRLHDAGIEPIVIEALLAHKQQGVAAVYNRASFREAKKTALEQWHQLLSAVVDHD</sequence>